<dbReference type="AlphaFoldDB" id="A0A2T2YND6"/>
<protein>
    <submittedName>
        <fullName evidence="1">Uncharacterized protein</fullName>
    </submittedName>
</protein>
<evidence type="ECO:0000313" key="2">
    <source>
        <dbReference type="Proteomes" id="UP000240357"/>
    </source>
</evidence>
<reference evidence="1 2" key="1">
    <citation type="submission" date="2018-03" db="EMBL/GenBank/DDBJ databases">
        <title>Adhaeribacter sp. HMF7605 Genome sequencing and assembly.</title>
        <authorList>
            <person name="Kang H."/>
            <person name="Kang J."/>
            <person name="Cha I."/>
            <person name="Kim H."/>
            <person name="Joh K."/>
        </authorList>
    </citation>
    <scope>NUCLEOTIDE SEQUENCE [LARGE SCALE GENOMIC DNA]</scope>
    <source>
        <strain evidence="1 2">HMF7605</strain>
    </source>
</reference>
<sequence length="68" mass="8039">MNKILLKDVNQTLFFCNSTSKQPIKGKRDIAEYIYGEEYAGKNQTFAAELERMEEKYRTFLKKPETLK</sequence>
<keyword evidence="2" id="KW-1185">Reference proteome</keyword>
<organism evidence="1 2">
    <name type="scientific">Adhaeribacter arboris</name>
    <dbReference type="NCBI Taxonomy" id="2072846"/>
    <lineage>
        <taxon>Bacteria</taxon>
        <taxon>Pseudomonadati</taxon>
        <taxon>Bacteroidota</taxon>
        <taxon>Cytophagia</taxon>
        <taxon>Cytophagales</taxon>
        <taxon>Hymenobacteraceae</taxon>
        <taxon>Adhaeribacter</taxon>
    </lineage>
</organism>
<dbReference type="EMBL" id="PYFT01000001">
    <property type="protein sequence ID" value="PSR57015.1"/>
    <property type="molecule type" value="Genomic_DNA"/>
</dbReference>
<comment type="caution">
    <text evidence="1">The sequence shown here is derived from an EMBL/GenBank/DDBJ whole genome shotgun (WGS) entry which is preliminary data.</text>
</comment>
<proteinExistence type="predicted"/>
<dbReference type="Proteomes" id="UP000240357">
    <property type="component" value="Unassembled WGS sequence"/>
</dbReference>
<accession>A0A2T2YND6</accession>
<gene>
    <name evidence="1" type="ORF">AHMF7605_27785</name>
</gene>
<dbReference type="RefSeq" id="WP_106933187.1">
    <property type="nucleotide sequence ID" value="NZ_PYFT01000001.1"/>
</dbReference>
<evidence type="ECO:0000313" key="1">
    <source>
        <dbReference type="EMBL" id="PSR57015.1"/>
    </source>
</evidence>
<name>A0A2T2YND6_9BACT</name>